<dbReference type="Proteomes" id="UP000054773">
    <property type="component" value="Unassembled WGS sequence"/>
</dbReference>
<feature type="binding site" evidence="8">
    <location>
        <position position="118"/>
    </location>
    <ligand>
        <name>Zn(2+)</name>
        <dbReference type="ChEBI" id="CHEBI:29105"/>
        <note>catalytic</note>
    </ligand>
</feature>
<evidence type="ECO:0000256" key="7">
    <source>
        <dbReference type="ARBA" id="ARBA00022833"/>
    </source>
</evidence>
<evidence type="ECO:0000256" key="1">
    <source>
        <dbReference type="ARBA" id="ARBA00010875"/>
    </source>
</evidence>
<dbReference type="Pfam" id="PF02130">
    <property type="entry name" value="YbeY"/>
    <property type="match status" value="1"/>
</dbReference>
<comment type="caution">
    <text evidence="9">The sequence shown here is derived from an EMBL/GenBank/DDBJ whole genome shotgun (WGS) entry which is preliminary data.</text>
</comment>
<dbReference type="NCBIfam" id="TIGR00043">
    <property type="entry name" value="rRNA maturation RNase YbeY"/>
    <property type="match status" value="1"/>
</dbReference>
<reference evidence="9 10" key="1">
    <citation type="submission" date="2015-11" db="EMBL/GenBank/DDBJ databases">
        <title>Genomic analysis of 38 Legionella species identifies large and diverse effector repertoires.</title>
        <authorList>
            <person name="Burstein D."/>
            <person name="Amaro F."/>
            <person name="Zusman T."/>
            <person name="Lifshitz Z."/>
            <person name="Cohen O."/>
            <person name="Gilbert J.A."/>
            <person name="Pupko T."/>
            <person name="Shuman H.A."/>
            <person name="Segal G."/>
        </authorList>
    </citation>
    <scope>NUCLEOTIDE SEQUENCE [LARGE SCALE GENOMIC DNA]</scope>
    <source>
        <strain evidence="9 10">SE-32A-C8</strain>
    </source>
</reference>
<evidence type="ECO:0000256" key="3">
    <source>
        <dbReference type="ARBA" id="ARBA00022722"/>
    </source>
</evidence>
<keyword evidence="2 8" id="KW-0690">Ribosome biogenesis</keyword>
<keyword evidence="6 8" id="KW-0378">Hydrolase</keyword>
<evidence type="ECO:0000256" key="5">
    <source>
        <dbReference type="ARBA" id="ARBA00022759"/>
    </source>
</evidence>
<sequence length="158" mass="17797">MNYVIDLQIACEDPLPINEACLISYAELPLKAHREKAELTLRLVSPEEMMDLNSTYRKQHKTTNVLAFPSNIPAAIAMDYPLLGDVIVCPAVLLVESQELNKALDFHWAHIVIHGVLHLLGFDHIEEDDARIMQAQEISLLAAIGFTNPYLDEDNHLE</sequence>
<organism evidence="9 10">
    <name type="scientific">Legionella erythra</name>
    <dbReference type="NCBI Taxonomy" id="448"/>
    <lineage>
        <taxon>Bacteria</taxon>
        <taxon>Pseudomonadati</taxon>
        <taxon>Pseudomonadota</taxon>
        <taxon>Gammaproteobacteria</taxon>
        <taxon>Legionellales</taxon>
        <taxon>Legionellaceae</taxon>
        <taxon>Legionella</taxon>
    </lineage>
</organism>
<keyword evidence="10" id="KW-1185">Reference proteome</keyword>
<dbReference type="AlphaFoldDB" id="A0A0W0TLX7"/>
<evidence type="ECO:0000256" key="8">
    <source>
        <dbReference type="HAMAP-Rule" id="MF_00009"/>
    </source>
</evidence>
<dbReference type="EMBL" id="LNYA01000028">
    <property type="protein sequence ID" value="KTC96610.1"/>
    <property type="molecule type" value="Genomic_DNA"/>
</dbReference>
<comment type="function">
    <text evidence="8">Single strand-specific metallo-endoribonuclease involved in late-stage 70S ribosome quality control and in maturation of the 3' terminus of the 16S rRNA.</text>
</comment>
<keyword evidence="8" id="KW-0698">rRNA processing</keyword>
<proteinExistence type="inferred from homology"/>
<keyword evidence="7 8" id="KW-0862">Zinc</keyword>
<comment type="subcellular location">
    <subcellularLocation>
        <location evidence="8">Cytoplasm</location>
    </subcellularLocation>
</comment>
<dbReference type="HAMAP" id="MF_00009">
    <property type="entry name" value="Endoribonucl_YbeY"/>
    <property type="match status" value="1"/>
</dbReference>
<evidence type="ECO:0000313" key="10">
    <source>
        <dbReference type="Proteomes" id="UP000054773"/>
    </source>
</evidence>
<dbReference type="Gene3D" id="3.40.390.30">
    <property type="entry name" value="Metalloproteases ('zincins'), catalytic domain"/>
    <property type="match status" value="1"/>
</dbReference>
<dbReference type="STRING" id="448.Lery_1816"/>
<dbReference type="RefSeq" id="WP_058526958.1">
    <property type="nucleotide sequence ID" value="NZ_CAAAHY010000012.1"/>
</dbReference>
<dbReference type="PANTHER" id="PTHR46986:SF1">
    <property type="entry name" value="ENDORIBONUCLEASE YBEY, CHLOROPLASTIC"/>
    <property type="match status" value="1"/>
</dbReference>
<comment type="similarity">
    <text evidence="1 8">Belongs to the endoribonuclease YbeY family.</text>
</comment>
<gene>
    <name evidence="8 9" type="primary">ybeY</name>
    <name evidence="9" type="ORF">Lery_1816</name>
</gene>
<feature type="binding site" evidence="8">
    <location>
        <position position="124"/>
    </location>
    <ligand>
        <name>Zn(2+)</name>
        <dbReference type="ChEBI" id="CHEBI:29105"/>
        <note>catalytic</note>
    </ligand>
</feature>
<evidence type="ECO:0000256" key="4">
    <source>
        <dbReference type="ARBA" id="ARBA00022723"/>
    </source>
</evidence>
<keyword evidence="5 8" id="KW-0255">Endonuclease</keyword>
<dbReference type="PROSITE" id="PS01306">
    <property type="entry name" value="UPF0054"/>
    <property type="match status" value="1"/>
</dbReference>
<dbReference type="GO" id="GO:0005737">
    <property type="term" value="C:cytoplasm"/>
    <property type="evidence" value="ECO:0007669"/>
    <property type="project" value="UniProtKB-SubCell"/>
</dbReference>
<feature type="binding site" evidence="8">
    <location>
        <position position="114"/>
    </location>
    <ligand>
        <name>Zn(2+)</name>
        <dbReference type="ChEBI" id="CHEBI:29105"/>
        <note>catalytic</note>
    </ligand>
</feature>
<dbReference type="EC" id="3.1.-.-" evidence="8"/>
<dbReference type="InterPro" id="IPR002036">
    <property type="entry name" value="YbeY"/>
</dbReference>
<evidence type="ECO:0000256" key="2">
    <source>
        <dbReference type="ARBA" id="ARBA00022517"/>
    </source>
</evidence>
<keyword evidence="4 8" id="KW-0479">Metal-binding</keyword>
<keyword evidence="3 8" id="KW-0540">Nuclease</keyword>
<protein>
    <recommendedName>
        <fullName evidence="8">Endoribonuclease YbeY</fullName>
        <ecNumber evidence="8">3.1.-.-</ecNumber>
    </recommendedName>
</protein>
<dbReference type="SUPFAM" id="SSF55486">
    <property type="entry name" value="Metalloproteases ('zincins'), catalytic domain"/>
    <property type="match status" value="1"/>
</dbReference>
<evidence type="ECO:0000313" key="9">
    <source>
        <dbReference type="EMBL" id="KTC96610.1"/>
    </source>
</evidence>
<dbReference type="InterPro" id="IPR023091">
    <property type="entry name" value="MetalPrtase_cat_dom_sf_prd"/>
</dbReference>
<evidence type="ECO:0000256" key="6">
    <source>
        <dbReference type="ARBA" id="ARBA00022801"/>
    </source>
</evidence>
<accession>A0A0W0TLX7</accession>
<dbReference type="GO" id="GO:0008270">
    <property type="term" value="F:zinc ion binding"/>
    <property type="evidence" value="ECO:0007669"/>
    <property type="project" value="UniProtKB-UniRule"/>
</dbReference>
<dbReference type="OrthoDB" id="9807740at2"/>
<dbReference type="PATRIC" id="fig|448.7.peg.1899"/>
<keyword evidence="8" id="KW-0963">Cytoplasm</keyword>
<dbReference type="InterPro" id="IPR020549">
    <property type="entry name" value="YbeY_CS"/>
</dbReference>
<dbReference type="GO" id="GO:0004521">
    <property type="term" value="F:RNA endonuclease activity"/>
    <property type="evidence" value="ECO:0007669"/>
    <property type="project" value="UniProtKB-UniRule"/>
</dbReference>
<dbReference type="GO" id="GO:0004222">
    <property type="term" value="F:metalloendopeptidase activity"/>
    <property type="evidence" value="ECO:0007669"/>
    <property type="project" value="InterPro"/>
</dbReference>
<name>A0A0W0TLX7_LEGER</name>
<dbReference type="PANTHER" id="PTHR46986">
    <property type="entry name" value="ENDORIBONUCLEASE YBEY, CHLOROPLASTIC"/>
    <property type="match status" value="1"/>
</dbReference>
<dbReference type="GO" id="GO:0006364">
    <property type="term" value="P:rRNA processing"/>
    <property type="evidence" value="ECO:0007669"/>
    <property type="project" value="UniProtKB-UniRule"/>
</dbReference>
<comment type="cofactor">
    <cofactor evidence="8">
        <name>Zn(2+)</name>
        <dbReference type="ChEBI" id="CHEBI:29105"/>
    </cofactor>
    <text evidence="8">Binds 1 zinc ion.</text>
</comment>